<protein>
    <submittedName>
        <fullName evidence="1">Uncharacterized protein</fullName>
    </submittedName>
</protein>
<dbReference type="EMBL" id="CP029254">
    <property type="protein sequence ID" value="AWK09574.1"/>
    <property type="molecule type" value="Genomic_DNA"/>
</dbReference>
<organism evidence="1 2">
    <name type="scientific">Streptomyces spongiicola</name>
    <dbReference type="NCBI Taxonomy" id="1690221"/>
    <lineage>
        <taxon>Bacteria</taxon>
        <taxon>Bacillati</taxon>
        <taxon>Actinomycetota</taxon>
        <taxon>Actinomycetes</taxon>
        <taxon>Kitasatosporales</taxon>
        <taxon>Streptomycetaceae</taxon>
        <taxon>Streptomyces</taxon>
    </lineage>
</organism>
<sequence>MRAAYNDWHEVLSAEFFGQDHKYRSAVLYVDGEVERDLAECYGIGTSLAQTVADELNWDDPERVLFGRIKVRCAIWAGSGRTEPPPSLPVLALSVLAATRMASSDGMLKHNFYGRWIRLFGEQPDTGRAKKLVHAFEDVADMWEQLHNWLTETGGQYGASTISTDYNWKIGFPISQALVRSSDRQILTRFFASTRLRPHNPRNVSGRELLRRLRVWTAGRDRHLSPRLTEELASTAGTGETLITSLLKRLADDWDGTLHEPERAHRRRAVGLRLMAADRGRRLEWLAEAVPGVSETEVGLSGGRTFTLRKGYGDVYDGLETLHPTPQQLEQGVRLEGEELVLEWVPQDVALLRMHPYLGEWASTEPFEPGEEHWILAADTAVHDVRTMVGALGARTVRETAGPVVGWKLFKGVRAFSSVGLTQTLDSGGAHVHVLEPEMRQQVELSGGLRIAREYRAGAGVAGHYLRGGAPDLRLPAWESPDGRVEVILNGHAEKLRADPRIPFPLWCVPLDEGREYRVGTAQSSELFTLNDGLNEGLPDGTGSLGYRCVRGTAVQRLAEVDAVEPAIRGACLPDPGALPRTELVRCAVREAALIDPSGRVLKVRQRSVPTWMRQRRLPEDVLTPCLEVEVPDGYVWLVYRTAARWSVRALAAEPDIPKPAPGASDFGWAYAVLSAADRLRTSAWRDYVAAAGEIAGTREVL</sequence>
<evidence type="ECO:0000313" key="2">
    <source>
        <dbReference type="Proteomes" id="UP000245051"/>
    </source>
</evidence>
<proteinExistence type="predicted"/>
<keyword evidence="2" id="KW-1185">Reference proteome</keyword>
<name>A0ABN5KMC5_9ACTN</name>
<evidence type="ECO:0000313" key="1">
    <source>
        <dbReference type="EMBL" id="AWK09574.1"/>
    </source>
</evidence>
<accession>A0ABN5KMC5</accession>
<dbReference type="Proteomes" id="UP000245051">
    <property type="component" value="Chromosome"/>
</dbReference>
<gene>
    <name evidence="1" type="ORF">DDQ41_12325</name>
</gene>
<dbReference type="RefSeq" id="WP_109294544.1">
    <property type="nucleotide sequence ID" value="NZ_CP029254.1"/>
</dbReference>
<reference evidence="1 2" key="1">
    <citation type="submission" date="2018-05" db="EMBL/GenBank/DDBJ databases">
        <title>Complete genome sequence of the Type Strain of Streptomyces spongiicola HNM0071, the producer of staurosporine.</title>
        <authorList>
            <person name="Zhou S."/>
            <person name="Huang X."/>
        </authorList>
    </citation>
    <scope>NUCLEOTIDE SEQUENCE [LARGE SCALE GENOMIC DNA]</scope>
    <source>
        <strain evidence="1 2">HNM0071</strain>
    </source>
</reference>